<evidence type="ECO:0000313" key="6">
    <source>
        <dbReference type="Proteomes" id="UP000177383"/>
    </source>
</evidence>
<dbReference type="Pfam" id="PF02780">
    <property type="entry name" value="Transketolase_C"/>
    <property type="match status" value="1"/>
</dbReference>
<evidence type="ECO:0000313" key="5">
    <source>
        <dbReference type="EMBL" id="OGG14329.1"/>
    </source>
</evidence>
<name>A0A1F5ZPD6_9BACT</name>
<accession>A0A1F5ZPD6</accession>
<evidence type="ECO:0000256" key="1">
    <source>
        <dbReference type="ARBA" id="ARBA00001964"/>
    </source>
</evidence>
<dbReference type="PANTHER" id="PTHR43825">
    <property type="entry name" value="PYRUVATE DEHYDROGENASE E1 COMPONENT"/>
    <property type="match status" value="1"/>
</dbReference>
<dbReference type="EMBL" id="MFJE01000021">
    <property type="protein sequence ID" value="OGG14329.1"/>
    <property type="molecule type" value="Genomic_DNA"/>
</dbReference>
<dbReference type="SUPFAM" id="SSF52922">
    <property type="entry name" value="TK C-terminal domain-like"/>
    <property type="match status" value="1"/>
</dbReference>
<dbReference type="Pfam" id="PF02779">
    <property type="entry name" value="Transket_pyr"/>
    <property type="match status" value="1"/>
</dbReference>
<evidence type="ECO:0000256" key="3">
    <source>
        <dbReference type="ARBA" id="ARBA00023052"/>
    </source>
</evidence>
<dbReference type="PANTHER" id="PTHR43825:SF5">
    <property type="entry name" value="HYPOTHETICAL TRANSKETOLASE FAMILY PROTEIN"/>
    <property type="match status" value="1"/>
</dbReference>
<dbReference type="CDD" id="cd07033">
    <property type="entry name" value="TPP_PYR_DXS_TK_like"/>
    <property type="match status" value="1"/>
</dbReference>
<dbReference type="SMART" id="SM00861">
    <property type="entry name" value="Transket_pyr"/>
    <property type="match status" value="1"/>
</dbReference>
<comment type="caution">
    <text evidence="5">The sequence shown here is derived from an EMBL/GenBank/DDBJ whole genome shotgun (WGS) entry which is preliminary data.</text>
</comment>
<dbReference type="AlphaFoldDB" id="A0A1F5ZPD6"/>
<dbReference type="InterPro" id="IPR033248">
    <property type="entry name" value="Transketolase_C"/>
</dbReference>
<dbReference type="STRING" id="1798375.A2773_03455"/>
<comment type="similarity">
    <text evidence="2">Belongs to the transketolase family.</text>
</comment>
<dbReference type="InterPro" id="IPR009014">
    <property type="entry name" value="Transketo_C/PFOR_II"/>
</dbReference>
<proteinExistence type="inferred from homology"/>
<organism evidence="5 6">
    <name type="scientific">Candidatus Gottesmanbacteria bacterium RIFCSPHIGHO2_01_FULL_39_10</name>
    <dbReference type="NCBI Taxonomy" id="1798375"/>
    <lineage>
        <taxon>Bacteria</taxon>
        <taxon>Candidatus Gottesmaniibacteriota</taxon>
    </lineage>
</organism>
<dbReference type="Proteomes" id="UP000177383">
    <property type="component" value="Unassembled WGS sequence"/>
</dbReference>
<dbReference type="Gene3D" id="3.40.50.920">
    <property type="match status" value="1"/>
</dbReference>
<dbReference type="InterPro" id="IPR005475">
    <property type="entry name" value="Transketolase-like_Pyr-bd"/>
</dbReference>
<evidence type="ECO:0000256" key="2">
    <source>
        <dbReference type="ARBA" id="ARBA00007131"/>
    </source>
</evidence>
<dbReference type="Gene3D" id="3.40.50.970">
    <property type="match status" value="1"/>
</dbReference>
<gene>
    <name evidence="5" type="ORF">A2773_03455</name>
</gene>
<feature type="domain" description="Transketolase-like pyrimidine-binding" evidence="4">
    <location>
        <begin position="1"/>
        <end position="162"/>
    </location>
</feature>
<protein>
    <submittedName>
        <fullName evidence="5">Transketolase</fullName>
    </submittedName>
</protein>
<evidence type="ECO:0000259" key="4">
    <source>
        <dbReference type="SMART" id="SM00861"/>
    </source>
</evidence>
<dbReference type="FunFam" id="3.40.50.970:FF:000129">
    <property type="entry name" value="Transketolase"/>
    <property type="match status" value="1"/>
</dbReference>
<keyword evidence="3" id="KW-0786">Thiamine pyrophosphate</keyword>
<sequence>MRNACLSEIYNLAKKDERVVYIGSDLSPGTLDDFKRDFPERYFMEGISEAHIVGMAAGMAMNGYIPYVNTIATFLTRRCFEQIVDDVAVHNLPVRFIASGGGLIYAPLGPTHIAFDDMAILRPIPNMTIVACADAAEMKRFMPQTLNYKGPIYVRVSGDAKVTGDLPFKIGRAQVVQQGKEVLLVTTGVSLKPVMDAYDKLKRKNIESTILHVPTVKPIDKKTLLEQLRAAKVIVTVEEGTIYGGLGSAVAEILGEANFDKLKKFKMMGVSDEFPVKYGSQADLMKYYKITPENIYRQVKKLFTL</sequence>
<reference evidence="5 6" key="1">
    <citation type="journal article" date="2016" name="Nat. Commun.">
        <title>Thousands of microbial genomes shed light on interconnected biogeochemical processes in an aquifer system.</title>
        <authorList>
            <person name="Anantharaman K."/>
            <person name="Brown C.T."/>
            <person name="Hug L.A."/>
            <person name="Sharon I."/>
            <person name="Castelle C.J."/>
            <person name="Probst A.J."/>
            <person name="Thomas B.C."/>
            <person name="Singh A."/>
            <person name="Wilkins M.J."/>
            <person name="Karaoz U."/>
            <person name="Brodie E.L."/>
            <person name="Williams K.H."/>
            <person name="Hubbard S.S."/>
            <person name="Banfield J.F."/>
        </authorList>
    </citation>
    <scope>NUCLEOTIDE SEQUENCE [LARGE SCALE GENOMIC DNA]</scope>
</reference>
<comment type="cofactor">
    <cofactor evidence="1">
        <name>thiamine diphosphate</name>
        <dbReference type="ChEBI" id="CHEBI:58937"/>
    </cofactor>
</comment>
<dbReference type="SUPFAM" id="SSF52518">
    <property type="entry name" value="Thiamin diphosphate-binding fold (THDP-binding)"/>
    <property type="match status" value="1"/>
</dbReference>
<dbReference type="InterPro" id="IPR051157">
    <property type="entry name" value="PDH/Transketolase"/>
</dbReference>
<dbReference type="InterPro" id="IPR029061">
    <property type="entry name" value="THDP-binding"/>
</dbReference>